<dbReference type="EnsemblPlants" id="novel_model_6983_5bd9a17a.1.5bd9b13d">
    <property type="protein sequence ID" value="cds.novel_model_6983_5bd9a17a.1.5bd9b13d"/>
    <property type="gene ID" value="novel_gene_3676_5bd9a17a"/>
</dbReference>
<evidence type="ECO:0000313" key="1">
    <source>
        <dbReference type="EnsemblPlants" id="cds.novel_model_6982_5bd9a17a"/>
    </source>
</evidence>
<dbReference type="EnsemblPlants" id="novel_model_6986_5bd9a17a.4.5bd9b13d">
    <property type="protein sequence ID" value="cds.novel_model_6986_5bd9a17a.4.5bd9b13d"/>
    <property type="gene ID" value="novel_gene_3676_5bd9a17a"/>
</dbReference>
<dbReference type="EnsemblPlants" id="novel_model_6982_5bd9a17a">
    <property type="protein sequence ID" value="cds.novel_model_6982_5bd9a17a"/>
    <property type="gene ID" value="novel_gene_3676_5bd9a17a"/>
</dbReference>
<dbReference type="Gramene" id="novel_model_6983_5bd9a17a.1.5bd9b13d">
    <property type="protein sequence ID" value="cds.novel_model_6983_5bd9a17a.1.5bd9b13d"/>
    <property type="gene ID" value="novel_gene_3676_5bd9a17a"/>
</dbReference>
<accession>A0A803RAA8</accession>
<evidence type="ECO:0000313" key="2">
    <source>
        <dbReference type="Proteomes" id="UP000596661"/>
    </source>
</evidence>
<dbReference type="EMBL" id="UZAU01000810">
    <property type="status" value="NOT_ANNOTATED_CDS"/>
    <property type="molecule type" value="Genomic_DNA"/>
</dbReference>
<dbReference type="EnsemblPlants" id="novel_model_6984_5bd9a17a.3.5bd9b13d">
    <property type="protein sequence ID" value="cds.novel_model_6984_5bd9a17a.3.5bd9b13d"/>
    <property type="gene ID" value="novel_gene_3676_5bd9a17a"/>
</dbReference>
<accession>A0A803RAB1</accession>
<dbReference type="AlphaFoldDB" id="A0A803RAA8"/>
<reference evidence="2" key="1">
    <citation type="submission" date="2018-11" db="EMBL/GenBank/DDBJ databases">
        <authorList>
            <person name="Grassa J C."/>
        </authorList>
    </citation>
    <scope>NUCLEOTIDE SEQUENCE [LARGE SCALE GENOMIC DNA]</scope>
</reference>
<keyword evidence="2" id="KW-1185">Reference proteome</keyword>
<dbReference type="EnsemblPlants" id="novel_model_6985_5bd9a17a.2.5bd9b13d">
    <property type="protein sequence ID" value="cds.novel_model_6985_5bd9a17a.2.5bd9b13d"/>
    <property type="gene ID" value="novel_gene_3676_5bd9a17a"/>
</dbReference>
<accession>A0A803RAA9</accession>
<protein>
    <submittedName>
        <fullName evidence="1">Uncharacterized protein</fullName>
    </submittedName>
</protein>
<dbReference type="Proteomes" id="UP000596661">
    <property type="component" value="Unassembled WGS sequence"/>
</dbReference>
<reference evidence="1" key="2">
    <citation type="submission" date="2021-03" db="UniProtKB">
        <authorList>
            <consortium name="EnsemblPlants"/>
        </authorList>
    </citation>
    <scope>IDENTIFICATION</scope>
</reference>
<dbReference type="Gramene" id="novel_model_6982_5bd9a17a">
    <property type="protein sequence ID" value="cds.novel_model_6982_5bd9a17a"/>
    <property type="gene ID" value="novel_gene_3676_5bd9a17a"/>
</dbReference>
<proteinExistence type="predicted"/>
<name>A0A803RAA8_CANSA</name>
<accession>A0A803RAB0</accession>
<sequence>MQKENVYFDGDEDISEVQDTTIQSTHEILNDSVELAFQEINFVANVRDEIADHIWRANRR</sequence>
<organism evidence="1 2">
    <name type="scientific">Cannabis sativa</name>
    <name type="common">Hemp</name>
    <name type="synonym">Marijuana</name>
    <dbReference type="NCBI Taxonomy" id="3483"/>
    <lineage>
        <taxon>Eukaryota</taxon>
        <taxon>Viridiplantae</taxon>
        <taxon>Streptophyta</taxon>
        <taxon>Embryophyta</taxon>
        <taxon>Tracheophyta</taxon>
        <taxon>Spermatophyta</taxon>
        <taxon>Magnoliopsida</taxon>
        <taxon>eudicotyledons</taxon>
        <taxon>Gunneridae</taxon>
        <taxon>Pentapetalae</taxon>
        <taxon>rosids</taxon>
        <taxon>fabids</taxon>
        <taxon>Rosales</taxon>
        <taxon>Cannabaceae</taxon>
        <taxon>Cannabis</taxon>
    </lineage>
</organism>
<accession>A0A803RAB2</accession>
<dbReference type="Gramene" id="novel_model_6984_5bd9a17a.3.5bd9b13d">
    <property type="protein sequence ID" value="cds.novel_model_6984_5bd9a17a.3.5bd9b13d"/>
    <property type="gene ID" value="novel_gene_3676_5bd9a17a"/>
</dbReference>
<dbReference type="Gramene" id="novel_model_6985_5bd9a17a.2.5bd9b13d">
    <property type="protein sequence ID" value="cds.novel_model_6985_5bd9a17a.2.5bd9b13d"/>
    <property type="gene ID" value="novel_gene_3676_5bd9a17a"/>
</dbReference>
<dbReference type="Gramene" id="novel_model_6986_5bd9a17a.4.5bd9b13d">
    <property type="protein sequence ID" value="cds.novel_model_6986_5bd9a17a.4.5bd9b13d"/>
    <property type="gene ID" value="novel_gene_3676_5bd9a17a"/>
</dbReference>